<evidence type="ECO:0000256" key="1">
    <source>
        <dbReference type="SAM" id="MobiDB-lite"/>
    </source>
</evidence>
<feature type="compositionally biased region" description="Polar residues" evidence="1">
    <location>
        <begin position="154"/>
        <end position="165"/>
    </location>
</feature>
<comment type="caution">
    <text evidence="2">The sequence shown here is derived from an EMBL/GenBank/DDBJ whole genome shotgun (WGS) entry which is preliminary data.</text>
</comment>
<protein>
    <submittedName>
        <fullName evidence="2">Uncharacterized protein</fullName>
    </submittedName>
</protein>
<organism evidence="2 3">
    <name type="scientific">Pelosinus baikalensis</name>
    <dbReference type="NCBI Taxonomy" id="2892015"/>
    <lineage>
        <taxon>Bacteria</taxon>
        <taxon>Bacillati</taxon>
        <taxon>Bacillota</taxon>
        <taxon>Negativicutes</taxon>
        <taxon>Selenomonadales</taxon>
        <taxon>Sporomusaceae</taxon>
        <taxon>Pelosinus</taxon>
    </lineage>
</organism>
<gene>
    <name evidence="2" type="ORF">LMF89_10890</name>
</gene>
<accession>A0ABS8HRR0</accession>
<reference evidence="2" key="1">
    <citation type="submission" date="2021-11" db="EMBL/GenBank/DDBJ databases">
        <title>Description of a new species Pelosinus isolated from the bottom sediments of Lake Baikal.</title>
        <authorList>
            <person name="Zakharyuk A."/>
        </authorList>
    </citation>
    <scope>NUCLEOTIDE SEQUENCE</scope>
    <source>
        <strain evidence="2">Bkl1</strain>
    </source>
</reference>
<name>A0ABS8HRR0_9FIRM</name>
<evidence type="ECO:0000313" key="3">
    <source>
        <dbReference type="Proteomes" id="UP001165492"/>
    </source>
</evidence>
<evidence type="ECO:0000313" key="2">
    <source>
        <dbReference type="EMBL" id="MCC5465861.1"/>
    </source>
</evidence>
<feature type="region of interest" description="Disordered" evidence="1">
    <location>
        <begin position="128"/>
        <end position="194"/>
    </location>
</feature>
<proteinExistence type="predicted"/>
<feature type="compositionally biased region" description="Basic and acidic residues" evidence="1">
    <location>
        <begin position="134"/>
        <end position="149"/>
    </location>
</feature>
<sequence length="194" mass="20343">MPNENPNTLLQSIAHMIDNVANEGTGYDNLIHILSLLCILHILNRTQPLTAAPVIQNSSAITTNNTTTNPLHKLLGELTKGGGGDGGGGGPSPDMLMTLLPLLNNPQIKSKLNPANISSILGVLGNLGGGGNNDKQEGSKTEKSEKKDPPAAAVTSSLANSSIATPSLDPYVSDKKDLGRSLNWKTTFENEKEV</sequence>
<dbReference type="EMBL" id="JAJHJB010000012">
    <property type="protein sequence ID" value="MCC5465861.1"/>
    <property type="molecule type" value="Genomic_DNA"/>
</dbReference>
<dbReference type="Proteomes" id="UP001165492">
    <property type="component" value="Unassembled WGS sequence"/>
</dbReference>
<keyword evidence="3" id="KW-1185">Reference proteome</keyword>
<dbReference type="RefSeq" id="WP_229535080.1">
    <property type="nucleotide sequence ID" value="NZ_JAJHJB010000012.1"/>
</dbReference>